<gene>
    <name evidence="2" type="ORF">AAF454_09810</name>
</gene>
<sequence>MVWIIIAAVVVLFFVLRMKGAKGVNQMTTADLKEQLKKKPANTIYLDVRTPAEYKSRHIKEFKNMPLGSNYSTLDSSKKVVVICQSGMRSMQACKQLKKLGFSDITNVRGGMSAWR</sequence>
<name>A0ABU9LPT6_9BACL</name>
<evidence type="ECO:0000259" key="1">
    <source>
        <dbReference type="PROSITE" id="PS50206"/>
    </source>
</evidence>
<dbReference type="InterPro" id="IPR036873">
    <property type="entry name" value="Rhodanese-like_dom_sf"/>
</dbReference>
<accession>A0ABU9LPT6</accession>
<evidence type="ECO:0000313" key="3">
    <source>
        <dbReference type="Proteomes" id="UP001398420"/>
    </source>
</evidence>
<dbReference type="PROSITE" id="PS50206">
    <property type="entry name" value="RHODANESE_3"/>
    <property type="match status" value="1"/>
</dbReference>
<protein>
    <submittedName>
        <fullName evidence="2">Rhodanese-like domain-containing protein</fullName>
    </submittedName>
</protein>
<dbReference type="InterPro" id="IPR001763">
    <property type="entry name" value="Rhodanese-like_dom"/>
</dbReference>
<organism evidence="2 3">
    <name type="scientific">Kurthia gibsonii</name>
    <dbReference type="NCBI Taxonomy" id="33946"/>
    <lineage>
        <taxon>Bacteria</taxon>
        <taxon>Bacillati</taxon>
        <taxon>Bacillota</taxon>
        <taxon>Bacilli</taxon>
        <taxon>Bacillales</taxon>
        <taxon>Caryophanaceae</taxon>
        <taxon>Kurthia</taxon>
    </lineage>
</organism>
<reference evidence="2 3" key="1">
    <citation type="submission" date="2024-04" db="EMBL/GenBank/DDBJ databases">
        <authorList>
            <person name="Wu Y.S."/>
            <person name="Zhang L."/>
        </authorList>
    </citation>
    <scope>NUCLEOTIDE SEQUENCE [LARGE SCALE GENOMIC DNA]</scope>
    <source>
        <strain evidence="2 3">KG-01</strain>
    </source>
</reference>
<dbReference type="RefSeq" id="WP_068453303.1">
    <property type="nucleotide sequence ID" value="NZ_CP147847.1"/>
</dbReference>
<dbReference type="Pfam" id="PF00581">
    <property type="entry name" value="Rhodanese"/>
    <property type="match status" value="1"/>
</dbReference>
<dbReference type="Gene3D" id="3.40.250.10">
    <property type="entry name" value="Rhodanese-like domain"/>
    <property type="match status" value="1"/>
</dbReference>
<dbReference type="PANTHER" id="PTHR43031:SF17">
    <property type="entry name" value="SULFURTRANSFERASE YTWF-RELATED"/>
    <property type="match status" value="1"/>
</dbReference>
<dbReference type="CDD" id="cd00158">
    <property type="entry name" value="RHOD"/>
    <property type="match status" value="1"/>
</dbReference>
<feature type="domain" description="Rhodanese" evidence="1">
    <location>
        <begin position="39"/>
        <end position="116"/>
    </location>
</feature>
<comment type="caution">
    <text evidence="2">The sequence shown here is derived from an EMBL/GenBank/DDBJ whole genome shotgun (WGS) entry which is preliminary data.</text>
</comment>
<evidence type="ECO:0000313" key="2">
    <source>
        <dbReference type="EMBL" id="MEL5988691.1"/>
    </source>
</evidence>
<dbReference type="EMBL" id="JBCEWA010000007">
    <property type="protein sequence ID" value="MEL5988691.1"/>
    <property type="molecule type" value="Genomic_DNA"/>
</dbReference>
<dbReference type="InterPro" id="IPR050229">
    <property type="entry name" value="GlpE_sulfurtransferase"/>
</dbReference>
<dbReference type="SUPFAM" id="SSF52821">
    <property type="entry name" value="Rhodanese/Cell cycle control phosphatase"/>
    <property type="match status" value="1"/>
</dbReference>
<keyword evidence="3" id="KW-1185">Reference proteome</keyword>
<dbReference type="PANTHER" id="PTHR43031">
    <property type="entry name" value="FAD-DEPENDENT OXIDOREDUCTASE"/>
    <property type="match status" value="1"/>
</dbReference>
<proteinExistence type="predicted"/>
<dbReference type="Proteomes" id="UP001398420">
    <property type="component" value="Unassembled WGS sequence"/>
</dbReference>
<dbReference type="SMART" id="SM00450">
    <property type="entry name" value="RHOD"/>
    <property type="match status" value="1"/>
</dbReference>